<dbReference type="PANTHER" id="PTHR30363:SF44">
    <property type="entry name" value="AGA OPERON TRANSCRIPTIONAL REPRESSOR-RELATED"/>
    <property type="match status" value="1"/>
</dbReference>
<evidence type="ECO:0000313" key="6">
    <source>
        <dbReference type="Proteomes" id="UP000078224"/>
    </source>
</evidence>
<dbReference type="PROSITE" id="PS00894">
    <property type="entry name" value="HTH_DEOR_1"/>
    <property type="match status" value="1"/>
</dbReference>
<evidence type="ECO:0000256" key="1">
    <source>
        <dbReference type="ARBA" id="ARBA00023015"/>
    </source>
</evidence>
<dbReference type="SUPFAM" id="SSF100950">
    <property type="entry name" value="NagB/RpiA/CoA transferase-like"/>
    <property type="match status" value="1"/>
</dbReference>
<evidence type="ECO:0000256" key="3">
    <source>
        <dbReference type="ARBA" id="ARBA00023163"/>
    </source>
</evidence>
<dbReference type="InterPro" id="IPR037171">
    <property type="entry name" value="NagB/RpiA_transferase-like"/>
</dbReference>
<reference evidence="5 6" key="1">
    <citation type="submission" date="2016-04" db="EMBL/GenBank/DDBJ databases">
        <title>ATOL: Assembling a taxonomically balanced genome-scale reconstruction of the evolutionary history of the Enterobacteriaceae.</title>
        <authorList>
            <person name="Plunkett G.III."/>
            <person name="Neeno-Eckwall E.C."/>
            <person name="Glasner J.D."/>
            <person name="Perna N.T."/>
        </authorList>
    </citation>
    <scope>NUCLEOTIDE SEQUENCE [LARGE SCALE GENOMIC DNA]</scope>
    <source>
        <strain evidence="5 6">ATCC 35613</strain>
    </source>
</reference>
<dbReference type="InterPro" id="IPR050313">
    <property type="entry name" value="Carb_Metab_HTH_regulators"/>
</dbReference>
<dbReference type="EMBL" id="LXEW01000009">
    <property type="protein sequence ID" value="OAT54606.1"/>
    <property type="molecule type" value="Genomic_DNA"/>
</dbReference>
<evidence type="ECO:0000259" key="4">
    <source>
        <dbReference type="PROSITE" id="PS51000"/>
    </source>
</evidence>
<accession>A0A1B7K395</accession>
<dbReference type="Proteomes" id="UP000078224">
    <property type="component" value="Unassembled WGS sequence"/>
</dbReference>
<evidence type="ECO:0000256" key="2">
    <source>
        <dbReference type="ARBA" id="ARBA00023125"/>
    </source>
</evidence>
<keyword evidence="6" id="KW-1185">Reference proteome</keyword>
<keyword evidence="3" id="KW-0804">Transcription</keyword>
<dbReference type="Gene3D" id="1.10.10.10">
    <property type="entry name" value="Winged helix-like DNA-binding domain superfamily/Winged helix DNA-binding domain"/>
    <property type="match status" value="1"/>
</dbReference>
<keyword evidence="2" id="KW-0238">DNA-binding</keyword>
<dbReference type="PATRIC" id="fig|1354272.4.peg.311"/>
<dbReference type="InterPro" id="IPR036390">
    <property type="entry name" value="WH_DNA-bd_sf"/>
</dbReference>
<dbReference type="RefSeq" id="WP_068443787.1">
    <property type="nucleotide sequence ID" value="NZ_LXEW01000009.1"/>
</dbReference>
<dbReference type="GO" id="GO:0003677">
    <property type="term" value="F:DNA binding"/>
    <property type="evidence" value="ECO:0007669"/>
    <property type="project" value="UniProtKB-KW"/>
</dbReference>
<keyword evidence="1" id="KW-0805">Transcription regulation</keyword>
<dbReference type="PANTHER" id="PTHR30363">
    <property type="entry name" value="HTH-TYPE TRANSCRIPTIONAL REGULATOR SRLR-RELATED"/>
    <property type="match status" value="1"/>
</dbReference>
<sequence length="257" mass="28393">MLDYAAFPDQRQNKIRQRLKDEGRVICTALAREMAVSEHTIRRDLNELVQEGVCRRVHGGAVNILEESGSFEQRTGQNQAEKINIAQKCVTLIKENGCVFIDSGSTNLEIARYLPNDFVITAVTNSPSIALELMKKPQCEVILIGGKLNSQIGASVDSAALRQINSIHFDQCFLGGCALDPQIGITIFDYEEAEFKKVLIEQSNQIIMGVTMDKLPGVARYAIADCDQLSVLVMDKRTPVDVTTLFDGSSVRILLTD</sequence>
<dbReference type="Pfam" id="PF08220">
    <property type="entry name" value="HTH_DeoR"/>
    <property type="match status" value="1"/>
</dbReference>
<dbReference type="InterPro" id="IPR018356">
    <property type="entry name" value="Tscrpt_reg_HTH_DeoR_CS"/>
</dbReference>
<dbReference type="InterPro" id="IPR036388">
    <property type="entry name" value="WH-like_DNA-bd_sf"/>
</dbReference>
<dbReference type="PROSITE" id="PS51000">
    <property type="entry name" value="HTH_DEOR_2"/>
    <property type="match status" value="1"/>
</dbReference>
<protein>
    <submittedName>
        <fullName evidence="5">DeoR-family transcriptional regulator</fullName>
    </submittedName>
</protein>
<dbReference type="Pfam" id="PF00455">
    <property type="entry name" value="DeoRC"/>
    <property type="match status" value="1"/>
</dbReference>
<dbReference type="OrthoDB" id="9814815at2"/>
<dbReference type="InterPro" id="IPR001034">
    <property type="entry name" value="DeoR_HTH"/>
</dbReference>
<dbReference type="SMART" id="SM00420">
    <property type="entry name" value="HTH_DEOR"/>
    <property type="match status" value="1"/>
</dbReference>
<comment type="caution">
    <text evidence="5">The sequence shown here is derived from an EMBL/GenBank/DDBJ whole genome shotgun (WGS) entry which is preliminary data.</text>
</comment>
<feature type="domain" description="HTH deoR-type" evidence="4">
    <location>
        <begin position="8"/>
        <end position="63"/>
    </location>
</feature>
<dbReference type="GO" id="GO:0003700">
    <property type="term" value="F:DNA-binding transcription factor activity"/>
    <property type="evidence" value="ECO:0007669"/>
    <property type="project" value="InterPro"/>
</dbReference>
<gene>
    <name evidence="5" type="ORF">M998_0300</name>
</gene>
<name>A0A1B7K395_9GAMM</name>
<evidence type="ECO:0000313" key="5">
    <source>
        <dbReference type="EMBL" id="OAT54606.1"/>
    </source>
</evidence>
<dbReference type="AlphaFoldDB" id="A0A1B7K395"/>
<dbReference type="InterPro" id="IPR014036">
    <property type="entry name" value="DeoR-like_C"/>
</dbReference>
<dbReference type="PRINTS" id="PR00037">
    <property type="entry name" value="HTHLACR"/>
</dbReference>
<organism evidence="5 6">
    <name type="scientific">Providencia heimbachae ATCC 35613</name>
    <dbReference type="NCBI Taxonomy" id="1354272"/>
    <lineage>
        <taxon>Bacteria</taxon>
        <taxon>Pseudomonadati</taxon>
        <taxon>Pseudomonadota</taxon>
        <taxon>Gammaproteobacteria</taxon>
        <taxon>Enterobacterales</taxon>
        <taxon>Morganellaceae</taxon>
        <taxon>Providencia</taxon>
    </lineage>
</organism>
<dbReference type="SUPFAM" id="SSF46785">
    <property type="entry name" value="Winged helix' DNA-binding domain"/>
    <property type="match status" value="1"/>
</dbReference>
<proteinExistence type="predicted"/>
<dbReference type="SMART" id="SM01134">
    <property type="entry name" value="DeoRC"/>
    <property type="match status" value="1"/>
</dbReference>